<name>A0A4W5MW48_9TELE</name>
<dbReference type="GeneTree" id="ENSGT00940000159101"/>
<feature type="compositionally biased region" description="Basic residues" evidence="1">
    <location>
        <begin position="548"/>
        <end position="558"/>
    </location>
</feature>
<feature type="domain" description="U1-type" evidence="4">
    <location>
        <begin position="156"/>
        <end position="190"/>
    </location>
</feature>
<feature type="compositionally biased region" description="Basic and acidic residues" evidence="1">
    <location>
        <begin position="581"/>
        <end position="596"/>
    </location>
</feature>
<feature type="region of interest" description="Disordered" evidence="1">
    <location>
        <begin position="505"/>
        <end position="707"/>
    </location>
</feature>
<feature type="domain" description="U1-type" evidence="4">
    <location>
        <begin position="344"/>
        <end position="378"/>
    </location>
</feature>
<accession>A0A4W5MW48</accession>
<reference evidence="5" key="3">
    <citation type="submission" date="2025-09" db="UniProtKB">
        <authorList>
            <consortium name="Ensembl"/>
        </authorList>
    </citation>
    <scope>IDENTIFICATION</scope>
</reference>
<keyword evidence="2" id="KW-1133">Transmembrane helix</keyword>
<dbReference type="InterPro" id="IPR036236">
    <property type="entry name" value="Znf_C2H2_sf"/>
</dbReference>
<keyword evidence="2" id="KW-0472">Membrane</keyword>
<dbReference type="SUPFAM" id="SSF57667">
    <property type="entry name" value="beta-beta-alpha zinc fingers"/>
    <property type="match status" value="4"/>
</dbReference>
<feature type="domain" description="U1-type" evidence="4">
    <location>
        <begin position="297"/>
        <end position="331"/>
    </location>
</feature>
<evidence type="ECO:0000256" key="1">
    <source>
        <dbReference type="SAM" id="MobiDB-lite"/>
    </source>
</evidence>
<evidence type="ECO:0000313" key="6">
    <source>
        <dbReference type="Proteomes" id="UP000314982"/>
    </source>
</evidence>
<feature type="compositionally biased region" description="Low complexity" evidence="1">
    <location>
        <begin position="521"/>
        <end position="540"/>
    </location>
</feature>
<dbReference type="InterPro" id="IPR013087">
    <property type="entry name" value="Znf_C2H2_type"/>
</dbReference>
<feature type="region of interest" description="Disordered" evidence="1">
    <location>
        <begin position="413"/>
        <end position="443"/>
    </location>
</feature>
<evidence type="ECO:0000313" key="5">
    <source>
        <dbReference type="Ensembl" id="ENSHHUP00000042093.1"/>
    </source>
</evidence>
<keyword evidence="2" id="KW-0812">Transmembrane</keyword>
<organism evidence="5 6">
    <name type="scientific">Hucho hucho</name>
    <name type="common">huchen</name>
    <dbReference type="NCBI Taxonomy" id="62062"/>
    <lineage>
        <taxon>Eukaryota</taxon>
        <taxon>Metazoa</taxon>
        <taxon>Chordata</taxon>
        <taxon>Craniata</taxon>
        <taxon>Vertebrata</taxon>
        <taxon>Euteleostomi</taxon>
        <taxon>Actinopterygii</taxon>
        <taxon>Neopterygii</taxon>
        <taxon>Teleostei</taxon>
        <taxon>Protacanthopterygii</taxon>
        <taxon>Salmoniformes</taxon>
        <taxon>Salmonidae</taxon>
        <taxon>Salmoninae</taxon>
        <taxon>Hucho</taxon>
    </lineage>
</organism>
<feature type="transmembrane region" description="Helical" evidence="2">
    <location>
        <begin position="36"/>
        <end position="57"/>
    </location>
</feature>
<feature type="domain" description="C2H2-type" evidence="3">
    <location>
        <begin position="300"/>
        <end position="324"/>
    </location>
</feature>
<feature type="domain" description="C2H2-type" evidence="3">
    <location>
        <begin position="213"/>
        <end position="237"/>
    </location>
</feature>
<dbReference type="SMART" id="SM00355">
    <property type="entry name" value="ZnF_C2H2"/>
    <property type="match status" value="4"/>
</dbReference>
<feature type="compositionally biased region" description="Basic and acidic residues" evidence="1">
    <location>
        <begin position="633"/>
        <end position="658"/>
    </location>
</feature>
<reference evidence="5" key="2">
    <citation type="submission" date="2025-08" db="UniProtKB">
        <authorList>
            <consortium name="Ensembl"/>
        </authorList>
    </citation>
    <scope>IDENTIFICATION</scope>
</reference>
<evidence type="ECO:0000259" key="4">
    <source>
        <dbReference type="SMART" id="SM00451"/>
    </source>
</evidence>
<evidence type="ECO:0000256" key="2">
    <source>
        <dbReference type="SAM" id="Phobius"/>
    </source>
</evidence>
<dbReference type="AlphaFoldDB" id="A0A4W5MW48"/>
<dbReference type="GO" id="GO:0003676">
    <property type="term" value="F:nucleic acid binding"/>
    <property type="evidence" value="ECO:0007669"/>
    <property type="project" value="InterPro"/>
</dbReference>
<evidence type="ECO:0000259" key="3">
    <source>
        <dbReference type="SMART" id="SM00355"/>
    </source>
</evidence>
<proteinExistence type="predicted"/>
<keyword evidence="6" id="KW-1185">Reference proteome</keyword>
<feature type="compositionally biased region" description="Basic and acidic residues" evidence="1">
    <location>
        <begin position="559"/>
        <end position="573"/>
    </location>
</feature>
<feature type="domain" description="C2H2-type" evidence="3">
    <location>
        <begin position="347"/>
        <end position="371"/>
    </location>
</feature>
<feature type="region of interest" description="Disordered" evidence="1">
    <location>
        <begin position="275"/>
        <end position="295"/>
    </location>
</feature>
<feature type="compositionally biased region" description="Basic residues" evidence="1">
    <location>
        <begin position="676"/>
        <end position="687"/>
    </location>
</feature>
<protein>
    <recommendedName>
        <fullName evidence="7">C2H2-type domain-containing protein</fullName>
    </recommendedName>
</protein>
<evidence type="ECO:0008006" key="7">
    <source>
        <dbReference type="Google" id="ProtNLM"/>
    </source>
</evidence>
<reference evidence="6" key="1">
    <citation type="submission" date="2018-06" db="EMBL/GenBank/DDBJ databases">
        <title>Genome assembly of Danube salmon.</title>
        <authorList>
            <person name="Macqueen D.J."/>
            <person name="Gundappa M.K."/>
        </authorList>
    </citation>
    <scope>NUCLEOTIDE SEQUENCE [LARGE SCALE GENOMIC DNA]</scope>
</reference>
<dbReference type="PANTHER" id="PTHR46742">
    <property type="entry name" value="LYSINE-RICH COILED-COIL PROTEIN 1"/>
    <property type="match status" value="1"/>
</dbReference>
<dbReference type="GO" id="GO:0008270">
    <property type="term" value="F:zinc ion binding"/>
    <property type="evidence" value="ECO:0007669"/>
    <property type="project" value="InterPro"/>
</dbReference>
<dbReference type="Ensembl" id="ENSHHUT00000043699.1">
    <property type="protein sequence ID" value="ENSHHUP00000042093.1"/>
    <property type="gene ID" value="ENSHHUG00000025982.1"/>
</dbReference>
<dbReference type="Pfam" id="PF12874">
    <property type="entry name" value="zf-met"/>
    <property type="match status" value="4"/>
</dbReference>
<dbReference type="InterPro" id="IPR003604">
    <property type="entry name" value="Matrin/U1-like-C_Znf_C2H2"/>
</dbReference>
<feature type="domain" description="U1-type" evidence="4">
    <location>
        <begin position="210"/>
        <end position="244"/>
    </location>
</feature>
<dbReference type="SMART" id="SM00451">
    <property type="entry name" value="ZnF_U1"/>
    <property type="match status" value="4"/>
</dbReference>
<feature type="domain" description="C2H2-type" evidence="3">
    <location>
        <begin position="159"/>
        <end position="183"/>
    </location>
</feature>
<sequence length="707" mass="80254">MQVEHTEFPTQSNQNSNFTESKYCYVSLYWITPIQYIGVIHIAHITVVTYLTFVLMFCKHVSTHCACVAQIGRKMEEGSICAPLLAESDTENNIISTHNVASVSDADTVINTNNTNSSQIEGSLLFRTFSEHSKMLKERFLFPADLGESDLLKGLFTDSHCHVCEASLLFESQRIAHYEGKKHAQKVRLYVQTKKDEKRSKDFQRGITMDKDRFCELCSMVFSSPVVARSHYDGKVHAKNLRKQALYPTTQPADTLSQRVPGLAIPGPLQVSGIDQGMGEEGGKGPQNTSETVDLSDPNKHCRLCAASFNNPHMAQQHYAGRKHQRNHSRQQLLKDLGEDPAQANSFTCPVCNIKLDSVEMYHAHMQGNKHQIKEKKVVDLCKSQKKVYDSFADELADYIHVQKARGIAPKTSFGATEEEGEGGANLGKVDSQNKTTLGLPPSSCPPLPLTSLPLHPTAAFYPPPLWCPPYQAPPTHFGFKGGTYEQTAWGHTFPQPFIPGSAPAGFIGWPKARGRGKECSSSSSSCTSSSSSYSSSSDSSDSDYRHRERKRRKRKMRKERERRAREEDSEERKRRRRGKSLREDDTEGRRGREHDEEAEEESRRKRKRLHYSSRSHREGHRAKKRREEDEEKEGRKEEKEESTEERVGGGEEKEVHIQAEIQEEMDDREQAKETKAKHRKDKKKTKEKVDTRTEEEKLWDESIIGL</sequence>
<dbReference type="STRING" id="62062.ENSHHUP00000042093"/>
<dbReference type="Gene3D" id="3.30.160.60">
    <property type="entry name" value="Classic Zinc Finger"/>
    <property type="match status" value="4"/>
</dbReference>
<feature type="compositionally biased region" description="Basic residues" evidence="1">
    <location>
        <begin position="605"/>
        <end position="625"/>
    </location>
</feature>
<feature type="compositionally biased region" description="Basic and acidic residues" evidence="1">
    <location>
        <begin position="688"/>
        <end position="701"/>
    </location>
</feature>
<dbReference type="Proteomes" id="UP000314982">
    <property type="component" value="Unassembled WGS sequence"/>
</dbReference>
<dbReference type="PANTHER" id="PTHR46742:SF2">
    <property type="entry name" value="ZINC FINGER MATRIN-TYPE PROTEIN 1"/>
    <property type="match status" value="1"/>
</dbReference>